<keyword evidence="4" id="KW-1185">Reference proteome</keyword>
<dbReference type="InterPro" id="IPR010357">
    <property type="entry name" value="TXNDC17_dom"/>
</dbReference>
<proteinExistence type="inferred from homology"/>
<feature type="domain" description="Thioredoxin" evidence="2">
    <location>
        <begin position="27"/>
        <end position="127"/>
    </location>
</feature>
<dbReference type="SUPFAM" id="SSF52833">
    <property type="entry name" value="Thioredoxin-like"/>
    <property type="match status" value="1"/>
</dbReference>
<dbReference type="Proteomes" id="UP001212152">
    <property type="component" value="Unassembled WGS sequence"/>
</dbReference>
<accession>A0AAD5XPQ9</accession>
<evidence type="ECO:0000313" key="4">
    <source>
        <dbReference type="Proteomes" id="UP001212152"/>
    </source>
</evidence>
<organism evidence="3 4">
    <name type="scientific">Geranomyces variabilis</name>
    <dbReference type="NCBI Taxonomy" id="109894"/>
    <lineage>
        <taxon>Eukaryota</taxon>
        <taxon>Fungi</taxon>
        <taxon>Fungi incertae sedis</taxon>
        <taxon>Chytridiomycota</taxon>
        <taxon>Chytridiomycota incertae sedis</taxon>
        <taxon>Chytridiomycetes</taxon>
        <taxon>Spizellomycetales</taxon>
        <taxon>Powellomycetaceae</taxon>
        <taxon>Geranomyces</taxon>
    </lineage>
</organism>
<dbReference type="Pfam" id="PF06110">
    <property type="entry name" value="TXD17-like_Trx"/>
    <property type="match status" value="1"/>
</dbReference>
<protein>
    <recommendedName>
        <fullName evidence="2">Thioredoxin domain-containing protein</fullName>
    </recommendedName>
</protein>
<evidence type="ECO:0000259" key="2">
    <source>
        <dbReference type="Pfam" id="PF06110"/>
    </source>
</evidence>
<sequence length="130" mass="14158">MPTTLVPNPAAFPPALSAALAAAAPPNRIYVLLYATEDPATGKSWCPDCVTADPLVAAEFAARPNATLLRVATGDRPTWRDPQNYYRTHPQINAKSVPTLIEWGKDGPIRALVEDQVNDVQGLRKFLDHQ</sequence>
<reference evidence="3" key="1">
    <citation type="submission" date="2020-05" db="EMBL/GenBank/DDBJ databases">
        <title>Phylogenomic resolution of chytrid fungi.</title>
        <authorList>
            <person name="Stajich J.E."/>
            <person name="Amses K."/>
            <person name="Simmons R."/>
            <person name="Seto K."/>
            <person name="Myers J."/>
            <person name="Bonds A."/>
            <person name="Quandt C.A."/>
            <person name="Barry K."/>
            <person name="Liu P."/>
            <person name="Grigoriev I."/>
            <person name="Longcore J.E."/>
            <person name="James T.Y."/>
        </authorList>
    </citation>
    <scope>NUCLEOTIDE SEQUENCE</scope>
    <source>
        <strain evidence="3">JEL0379</strain>
    </source>
</reference>
<dbReference type="GO" id="GO:0005829">
    <property type="term" value="C:cytosol"/>
    <property type="evidence" value="ECO:0007669"/>
    <property type="project" value="TreeGrafter"/>
</dbReference>
<dbReference type="Gene3D" id="3.40.30.10">
    <property type="entry name" value="Glutaredoxin"/>
    <property type="match status" value="1"/>
</dbReference>
<dbReference type="InterPro" id="IPR045108">
    <property type="entry name" value="TXNDC17-like"/>
</dbReference>
<comment type="similarity">
    <text evidence="1">Belongs to the thioredoxin family.</text>
</comment>
<comment type="caution">
    <text evidence="3">The sequence shown here is derived from an EMBL/GenBank/DDBJ whole genome shotgun (WGS) entry which is preliminary data.</text>
</comment>
<dbReference type="PANTHER" id="PTHR12452">
    <property type="entry name" value="42-9-9 PROTEIN-RELATED"/>
    <property type="match status" value="1"/>
</dbReference>
<gene>
    <name evidence="3" type="ORF">HDU87_005392</name>
</gene>
<dbReference type="EMBL" id="JADGJQ010000043">
    <property type="protein sequence ID" value="KAJ3176177.1"/>
    <property type="molecule type" value="Genomic_DNA"/>
</dbReference>
<dbReference type="GO" id="GO:0047134">
    <property type="term" value="F:protein-disulfide reductase [NAD(P)H] activity"/>
    <property type="evidence" value="ECO:0007669"/>
    <property type="project" value="InterPro"/>
</dbReference>
<evidence type="ECO:0000313" key="3">
    <source>
        <dbReference type="EMBL" id="KAJ3176177.1"/>
    </source>
</evidence>
<dbReference type="PANTHER" id="PTHR12452:SF0">
    <property type="entry name" value="THIOREDOXIN DOMAIN-CONTAINING PROTEIN 17"/>
    <property type="match status" value="1"/>
</dbReference>
<name>A0AAD5XPQ9_9FUNG</name>
<dbReference type="InterPro" id="IPR036249">
    <property type="entry name" value="Thioredoxin-like_sf"/>
</dbReference>
<dbReference type="AlphaFoldDB" id="A0AAD5XPQ9"/>
<evidence type="ECO:0000256" key="1">
    <source>
        <dbReference type="ARBA" id="ARBA00008987"/>
    </source>
</evidence>